<dbReference type="InterPro" id="IPR017871">
    <property type="entry name" value="ABC_transporter-like_CS"/>
</dbReference>
<dbReference type="EMBL" id="JPXF01000015">
    <property type="protein sequence ID" value="KGJ79334.1"/>
    <property type="molecule type" value="Genomic_DNA"/>
</dbReference>
<dbReference type="PROSITE" id="PS00211">
    <property type="entry name" value="ABC_TRANSPORTER_1"/>
    <property type="match status" value="1"/>
</dbReference>
<dbReference type="GO" id="GO:0016887">
    <property type="term" value="F:ATP hydrolysis activity"/>
    <property type="evidence" value="ECO:0007669"/>
    <property type="project" value="InterPro"/>
</dbReference>
<keyword evidence="2 4" id="KW-0067">ATP-binding</keyword>
<dbReference type="SMART" id="SM00382">
    <property type="entry name" value="AAA"/>
    <property type="match status" value="1"/>
</dbReference>
<dbReference type="Proteomes" id="UP000029864">
    <property type="component" value="Unassembled WGS sequence"/>
</dbReference>
<keyword evidence="5" id="KW-0813">Transport</keyword>
<gene>
    <name evidence="5" type="ORF">BJ997_003315</name>
    <name evidence="4" type="ORF">GY21_05390</name>
</gene>
<dbReference type="CDD" id="cd03216">
    <property type="entry name" value="ABC_Carb_Monos_I"/>
    <property type="match status" value="1"/>
</dbReference>
<dbReference type="STRING" id="1001240.GY21_05390"/>
<comment type="caution">
    <text evidence="4">The sequence shown here is derived from an EMBL/GenBank/DDBJ whole genome shotgun (WGS) entry which is preliminary data.</text>
</comment>
<dbReference type="Proteomes" id="UP000561726">
    <property type="component" value="Unassembled WGS sequence"/>
</dbReference>
<accession>A0A099JLS3</accession>
<dbReference type="SUPFAM" id="SSF52540">
    <property type="entry name" value="P-loop containing nucleoside triphosphate hydrolases"/>
    <property type="match status" value="1"/>
</dbReference>
<dbReference type="PANTHER" id="PTHR43790:SF8">
    <property type="entry name" value="SUGAR ABC TRANSPORTER ATP-BINDING PROTEIN"/>
    <property type="match status" value="1"/>
</dbReference>
<dbReference type="GO" id="GO:0005524">
    <property type="term" value="F:ATP binding"/>
    <property type="evidence" value="ECO:0007669"/>
    <property type="project" value="UniProtKB-KW"/>
</dbReference>
<dbReference type="PROSITE" id="PS50893">
    <property type="entry name" value="ABC_TRANSPORTER_2"/>
    <property type="match status" value="1"/>
</dbReference>
<reference evidence="5 7" key="2">
    <citation type="submission" date="2020-08" db="EMBL/GenBank/DDBJ databases">
        <title>Sequencing the genomes of 1000 actinobacteria strains.</title>
        <authorList>
            <person name="Klenk H.-P."/>
        </authorList>
    </citation>
    <scope>NUCLEOTIDE SEQUENCE [LARGE SCALE GENOMIC DNA]</scope>
    <source>
        <strain evidence="5 7">DSM 21065</strain>
    </source>
</reference>
<keyword evidence="1" id="KW-0547">Nucleotide-binding</keyword>
<evidence type="ECO:0000313" key="4">
    <source>
        <dbReference type="EMBL" id="KGJ79334.1"/>
    </source>
</evidence>
<proteinExistence type="predicted"/>
<evidence type="ECO:0000256" key="1">
    <source>
        <dbReference type="ARBA" id="ARBA00022741"/>
    </source>
</evidence>
<evidence type="ECO:0000259" key="3">
    <source>
        <dbReference type="PROSITE" id="PS50893"/>
    </source>
</evidence>
<dbReference type="eggNOG" id="COG1129">
    <property type="taxonomic scope" value="Bacteria"/>
</dbReference>
<keyword evidence="5" id="KW-0762">Sugar transport</keyword>
<dbReference type="InterPro" id="IPR027417">
    <property type="entry name" value="P-loop_NTPase"/>
</dbReference>
<dbReference type="Gene3D" id="3.40.50.300">
    <property type="entry name" value="P-loop containing nucleotide triphosphate hydrolases"/>
    <property type="match status" value="1"/>
</dbReference>
<evidence type="ECO:0000313" key="5">
    <source>
        <dbReference type="EMBL" id="MBB5642767.1"/>
    </source>
</evidence>
<dbReference type="PANTHER" id="PTHR43790">
    <property type="entry name" value="CARBOHYDRATE TRANSPORT ATP-BINDING PROTEIN MG119-RELATED"/>
    <property type="match status" value="1"/>
</dbReference>
<dbReference type="InterPro" id="IPR003593">
    <property type="entry name" value="AAA+_ATPase"/>
</dbReference>
<dbReference type="EMBL" id="JACHBQ010000001">
    <property type="protein sequence ID" value="MBB5642767.1"/>
    <property type="molecule type" value="Genomic_DNA"/>
</dbReference>
<organism evidence="4 6">
    <name type="scientific">Cryobacterium roopkundense</name>
    <dbReference type="NCBI Taxonomy" id="1001240"/>
    <lineage>
        <taxon>Bacteria</taxon>
        <taxon>Bacillati</taxon>
        <taxon>Actinomycetota</taxon>
        <taxon>Actinomycetes</taxon>
        <taxon>Micrococcales</taxon>
        <taxon>Microbacteriaceae</taxon>
        <taxon>Cryobacterium</taxon>
    </lineage>
</organism>
<evidence type="ECO:0000313" key="6">
    <source>
        <dbReference type="Proteomes" id="UP000029864"/>
    </source>
</evidence>
<dbReference type="Pfam" id="PF00005">
    <property type="entry name" value="ABC_tran"/>
    <property type="match status" value="1"/>
</dbReference>
<reference evidence="4 6" key="1">
    <citation type="submission" date="2014-08" db="EMBL/GenBank/DDBJ databases">
        <authorList>
            <person name="Sisinthy S."/>
        </authorList>
    </citation>
    <scope>NUCLEOTIDE SEQUENCE [LARGE SCALE GENOMIC DNA]</scope>
    <source>
        <strain evidence="4 6">RuG17</strain>
    </source>
</reference>
<dbReference type="InterPro" id="IPR003439">
    <property type="entry name" value="ABC_transporter-like_ATP-bd"/>
</dbReference>
<dbReference type="OrthoDB" id="7875923at2"/>
<dbReference type="RefSeq" id="WP_035835652.1">
    <property type="nucleotide sequence ID" value="NZ_JACHBQ010000001.1"/>
</dbReference>
<protein>
    <submittedName>
        <fullName evidence="5">Simple sugar transport system ATP-binding protein</fullName>
    </submittedName>
    <submittedName>
        <fullName evidence="4">Sugar ABC transporter ATP-binding protein</fullName>
    </submittedName>
</protein>
<name>A0A099JLS3_9MICO</name>
<evidence type="ECO:0000256" key="2">
    <source>
        <dbReference type="ARBA" id="ARBA00022840"/>
    </source>
</evidence>
<feature type="domain" description="ABC transporter" evidence="3">
    <location>
        <begin position="10"/>
        <end position="252"/>
    </location>
</feature>
<keyword evidence="6" id="KW-1185">Reference proteome</keyword>
<evidence type="ECO:0000313" key="7">
    <source>
        <dbReference type="Proteomes" id="UP000561726"/>
    </source>
</evidence>
<sequence length="258" mass="27230">MTTNDTAPLYEVRNISKSYGSVVALDGVSLSVRAGEVIGLVGDNGAGKSTLVKALSGAHLPDTGDILLDGEERRWKSPHDALEAGIETLYQDSSLAPDLSVSSNVFLGREIVKPGILGKLGFLAQAKMDSEAHADLERVGIAVPASNRPVAQLSGGQRQAVAIGRAVSWARKVIILDEPTNHLGARQAKEVLEVIRAAKAKGLGVIFISHTLPHILEVTDRIVVLRLGKVVCDAPTSDFDVDTLLGTITGLIIRPPGE</sequence>
<dbReference type="AlphaFoldDB" id="A0A099JLS3"/>
<dbReference type="InterPro" id="IPR050107">
    <property type="entry name" value="ABC_carbohydrate_import_ATPase"/>
</dbReference>